<dbReference type="PANTHER" id="PTHR39430:SF1">
    <property type="entry name" value="PROTEASE"/>
    <property type="match status" value="1"/>
</dbReference>
<evidence type="ECO:0000259" key="2">
    <source>
        <dbReference type="Pfam" id="PF02517"/>
    </source>
</evidence>
<feature type="transmembrane region" description="Helical" evidence="1">
    <location>
        <begin position="56"/>
        <end position="75"/>
    </location>
</feature>
<dbReference type="STRING" id="69322.SAMN05443669_10551"/>
<keyword evidence="1" id="KW-0812">Transmembrane</keyword>
<feature type="transmembrane region" description="Helical" evidence="1">
    <location>
        <begin position="112"/>
        <end position="135"/>
    </location>
</feature>
<keyword evidence="1" id="KW-0472">Membrane</keyword>
<evidence type="ECO:0000256" key="1">
    <source>
        <dbReference type="SAM" id="Phobius"/>
    </source>
</evidence>
<feature type="transmembrane region" description="Helical" evidence="1">
    <location>
        <begin position="81"/>
        <end position="100"/>
    </location>
</feature>
<dbReference type="EMBL" id="FRBU01000055">
    <property type="protein sequence ID" value="SHM66510.1"/>
    <property type="molecule type" value="Genomic_DNA"/>
</dbReference>
<protein>
    <submittedName>
        <fullName evidence="3">CAAX protease self-immunity</fullName>
    </submittedName>
</protein>
<feature type="transmembrane region" description="Helical" evidence="1">
    <location>
        <begin position="155"/>
        <end position="173"/>
    </location>
</feature>
<dbReference type="GO" id="GO:0006508">
    <property type="term" value="P:proteolysis"/>
    <property type="evidence" value="ECO:0007669"/>
    <property type="project" value="UniProtKB-KW"/>
</dbReference>
<dbReference type="Pfam" id="PF02517">
    <property type="entry name" value="Rce1-like"/>
    <property type="match status" value="1"/>
</dbReference>
<keyword evidence="3" id="KW-0378">Hydrolase</keyword>
<dbReference type="AlphaFoldDB" id="A0A1M7KMW5"/>
<dbReference type="InterPro" id="IPR003675">
    <property type="entry name" value="Rce1/LyrA-like_dom"/>
</dbReference>
<dbReference type="PANTHER" id="PTHR39430">
    <property type="entry name" value="MEMBRANE-ASSOCIATED PROTEASE-RELATED"/>
    <property type="match status" value="1"/>
</dbReference>
<sequence>MLIGFISLLLFDEIHFRSLNFNLPLIVLSLLHYVCVAISEELLLRGFILNNLMKSFNNVTALLLSSVLFSLLHAGNPNITFFGLIDLFVAGILLGLPYLYTKNIWFSIALHFSWNFFQGTIFGFNVSGIENYSIIETDYKLASIWNGGDFGFEGSLLSLIFQLIAIGILYMSFENKLKNSLAREQNHSNKAS</sequence>
<evidence type="ECO:0000313" key="4">
    <source>
        <dbReference type="Proteomes" id="UP000184260"/>
    </source>
</evidence>
<gene>
    <name evidence="3" type="ORF">SAMN05443669_10551</name>
</gene>
<accession>A0A1M7KMW5</accession>
<name>A0A1M7KMW5_9FLAO</name>
<proteinExistence type="predicted"/>
<dbReference type="OrthoDB" id="324900at2"/>
<keyword evidence="1" id="KW-1133">Transmembrane helix</keyword>
<dbReference type="Proteomes" id="UP000184260">
    <property type="component" value="Unassembled WGS sequence"/>
</dbReference>
<dbReference type="GO" id="GO:0004175">
    <property type="term" value="F:endopeptidase activity"/>
    <property type="evidence" value="ECO:0007669"/>
    <property type="project" value="UniProtKB-ARBA"/>
</dbReference>
<keyword evidence="4" id="KW-1185">Reference proteome</keyword>
<dbReference type="RefSeq" id="WP_073355461.1">
    <property type="nucleotide sequence ID" value="NZ_FRBU01000055.1"/>
</dbReference>
<organism evidence="3 4">
    <name type="scientific">Flavobacterium xanthum</name>
    <dbReference type="NCBI Taxonomy" id="69322"/>
    <lineage>
        <taxon>Bacteria</taxon>
        <taxon>Pseudomonadati</taxon>
        <taxon>Bacteroidota</taxon>
        <taxon>Flavobacteriia</taxon>
        <taxon>Flavobacteriales</taxon>
        <taxon>Flavobacteriaceae</taxon>
        <taxon>Flavobacterium</taxon>
    </lineage>
</organism>
<feature type="domain" description="CAAX prenyl protease 2/Lysostaphin resistance protein A-like" evidence="2">
    <location>
        <begin position="25"/>
        <end position="117"/>
    </location>
</feature>
<evidence type="ECO:0000313" key="3">
    <source>
        <dbReference type="EMBL" id="SHM66510.1"/>
    </source>
</evidence>
<dbReference type="GO" id="GO:0080120">
    <property type="term" value="P:CAAX-box protein maturation"/>
    <property type="evidence" value="ECO:0007669"/>
    <property type="project" value="UniProtKB-ARBA"/>
</dbReference>
<feature type="transmembrane region" description="Helical" evidence="1">
    <location>
        <begin position="26"/>
        <end position="44"/>
    </location>
</feature>
<keyword evidence="3" id="KW-0645">Protease</keyword>
<reference evidence="4" key="1">
    <citation type="submission" date="2016-11" db="EMBL/GenBank/DDBJ databases">
        <authorList>
            <person name="Varghese N."/>
            <person name="Submissions S."/>
        </authorList>
    </citation>
    <scope>NUCLEOTIDE SEQUENCE [LARGE SCALE GENOMIC DNA]</scope>
    <source>
        <strain evidence="4">DSM 3661</strain>
    </source>
</reference>